<evidence type="ECO:0000313" key="8">
    <source>
        <dbReference type="Proteomes" id="UP000266206"/>
    </source>
</evidence>
<dbReference type="PROSITE" id="PS51387">
    <property type="entry name" value="FAD_PCMH"/>
    <property type="match status" value="1"/>
</dbReference>
<dbReference type="EMBL" id="NQYH01000001">
    <property type="protein sequence ID" value="RIY42238.1"/>
    <property type="molecule type" value="Genomic_DNA"/>
</dbReference>
<reference evidence="7 8" key="1">
    <citation type="submission" date="2017-08" db="EMBL/GenBank/DDBJ databases">
        <title>Pusillimonas indicus sp. nov., a member of the family Alcaligenaceae isolated from surface seawater.</title>
        <authorList>
            <person name="Li J."/>
        </authorList>
    </citation>
    <scope>NUCLEOTIDE SEQUENCE [LARGE SCALE GENOMIC DNA]</scope>
    <source>
        <strain evidence="7 8">L52-1-41</strain>
    </source>
</reference>
<dbReference type="SUPFAM" id="SSF56176">
    <property type="entry name" value="FAD-binding/transporter-associated domain-like"/>
    <property type="match status" value="1"/>
</dbReference>
<protein>
    <submittedName>
        <fullName evidence="7">FAD-linked oxidase</fullName>
    </submittedName>
</protein>
<dbReference type="InterPro" id="IPR016169">
    <property type="entry name" value="FAD-bd_PCMH_sub2"/>
</dbReference>
<dbReference type="OrthoDB" id="9811557at2"/>
<dbReference type="InterPro" id="IPR017900">
    <property type="entry name" value="4Fe4S_Fe_S_CS"/>
</dbReference>
<keyword evidence="3" id="KW-0274">FAD</keyword>
<evidence type="ECO:0000256" key="1">
    <source>
        <dbReference type="ARBA" id="ARBA00022630"/>
    </source>
</evidence>
<dbReference type="InterPro" id="IPR004017">
    <property type="entry name" value="Cys_rich_dom"/>
</dbReference>
<evidence type="ECO:0000313" key="7">
    <source>
        <dbReference type="EMBL" id="RIY42238.1"/>
    </source>
</evidence>
<dbReference type="InterPro" id="IPR004113">
    <property type="entry name" value="FAD-bd_oxidored_4_C"/>
</dbReference>
<dbReference type="InterPro" id="IPR036318">
    <property type="entry name" value="FAD-bd_PCMH-like_sf"/>
</dbReference>
<dbReference type="RefSeq" id="WP_114421323.1">
    <property type="nucleotide sequence ID" value="NZ_NQYH01000001.1"/>
</dbReference>
<dbReference type="Pfam" id="PF02913">
    <property type="entry name" value="FAD-oxidase_C"/>
    <property type="match status" value="2"/>
</dbReference>
<evidence type="ECO:0000256" key="5">
    <source>
        <dbReference type="ARBA" id="ARBA00023014"/>
    </source>
</evidence>
<evidence type="ECO:0000256" key="3">
    <source>
        <dbReference type="ARBA" id="ARBA00022827"/>
    </source>
</evidence>
<dbReference type="GO" id="GO:0051536">
    <property type="term" value="F:iron-sulfur cluster binding"/>
    <property type="evidence" value="ECO:0007669"/>
    <property type="project" value="UniProtKB-KW"/>
</dbReference>
<keyword evidence="5" id="KW-0411">Iron-sulfur</keyword>
<dbReference type="Proteomes" id="UP000266206">
    <property type="component" value="Unassembled WGS sequence"/>
</dbReference>
<dbReference type="PANTHER" id="PTHR42934">
    <property type="entry name" value="GLYCOLATE OXIDASE SUBUNIT GLCD"/>
    <property type="match status" value="1"/>
</dbReference>
<organism evidence="7 8">
    <name type="scientific">Neopusillimonas maritima</name>
    <dbReference type="NCBI Taxonomy" id="2026239"/>
    <lineage>
        <taxon>Bacteria</taxon>
        <taxon>Pseudomonadati</taxon>
        <taxon>Pseudomonadota</taxon>
        <taxon>Betaproteobacteria</taxon>
        <taxon>Burkholderiales</taxon>
        <taxon>Alcaligenaceae</taxon>
        <taxon>Neopusillimonas</taxon>
    </lineage>
</organism>
<dbReference type="InterPro" id="IPR051914">
    <property type="entry name" value="FAD-linked_OxidoTrans_Type4"/>
</dbReference>
<dbReference type="PANTHER" id="PTHR42934:SF2">
    <property type="entry name" value="GLYCOLATE OXIDASE SUBUNIT GLCD"/>
    <property type="match status" value="1"/>
</dbReference>
<dbReference type="SUPFAM" id="SSF55103">
    <property type="entry name" value="FAD-linked oxidases, C-terminal domain"/>
    <property type="match status" value="1"/>
</dbReference>
<dbReference type="InterPro" id="IPR022153">
    <property type="entry name" value="DUF3683"/>
</dbReference>
<dbReference type="Pfam" id="PF13183">
    <property type="entry name" value="Fer4_8"/>
    <property type="match status" value="1"/>
</dbReference>
<keyword evidence="2" id="KW-0479">Metal-binding</keyword>
<dbReference type="InterPro" id="IPR021817">
    <property type="entry name" value="DUF3400"/>
</dbReference>
<dbReference type="SUPFAM" id="SSF46548">
    <property type="entry name" value="alpha-helical ferredoxin"/>
    <property type="match status" value="1"/>
</dbReference>
<name>A0A3A1YYI4_9BURK</name>
<sequence>MNAPIASQLLANLPSNDAPRLREIPYNYTSFSDREIVSRLLGEEAWSWLTDLRGERKTGRSARMLFEVLGDIWVVKRNPYLQDDLLDNPKRLAMLVEAMTHRLGEIDKRRDAGDPERDNKVVLLLQAARGAVSAFQLEFEQTRALRKKVMKRLAKVTARDNIKFDGLSRVSHVTDATDWRVEYPFVVLTPDTEAEMAPLVRACIELELTIIPRGGGTGYTGGAIPLTWRSVVINTEKLDKLEAVEHMTLPGLEQPVATVLAGAGVVTRRVADAADEAGLVFAVDPTSADASCVGGNVAMNAGGKKAVLWGTALDNLAWWRMVDPQGNWLEVTRVNHNMGKIHDVEEVQFDIKWFDGSRAPGERLLKSETLRIEGRKFRKEGLGKDVTDKFLAGLPGVQKEGCDGLITSARWVLHRMPGETRTVCMEFFGQARDAIPSIVEIKQYLDGEGKQQGALLAGLEHLDERYLRAVGYATKSKRGGFPKMVLIGDIVGDDPNAVAAAASEVVRLANSRHGEGFVAVSAEARKKFWLDRARTAAIARHTNAFKINEDVVIPLNRMGEYTDAIERINIELSTRNKLRLLDQLEQFFGSEALPVGKTEDAEEAEMMRAGVLRERTEAALEVLTETRRRWVWLLENLDMPLSQALSQIPALGLESLVPALRERLDTQPEARVFDVMQDRTIRVSWKAEVRSHMERIFAGSACAAVLAKIQSIHDEVLKGRVFVALHMHAGDGNVHTNIPVNSDNYEMMREANETVARIMKIARDLDGVISGEHGIGLTKYEFLTPEELQPFQDYKRQIDPQGRFNAGKLMPGADLRHAWTPSFNLLGHESLIMQQSEIGAISTAIKDCLRCGKCKPVCATHVPRANLLYSPRNKILATSLLIEAFLYEEQTRRGISLKHWSEFEDVGDHCTVCHKCYNPCPVDIDFGNVSMDMRALLRRMGKKSFNPGTTAAMFFLNAKDPRVIKATRTAMVDIGYKAQRFAADLFSVPARRQTQQPPATIGKAPIKEQVVHFVNKKMPGGLPKQTARKLLDIEDANYVPIIRNPSSTHVDSEAVFYFPGCGSERLFSQVGLATQAMLWHAGVQTVLPPGYLCCGYPQRGNGMYDKADKIITDNRVLFHRVANTLNYLDIKTVVVSCGTCYDQLAGYEFEKIFPGCRLIDIHEYLLEKDIKLEGVTGMRYMYHDPCHSPMKLQDPMKTVKSLVGTDTIKTDRCCGESGTLAVSRPDVSTQVRFRKQEELLKNTGQIRSDGYDGNVKMLTSCPSCLQGLSRYEGDTGMEADYIVVEMARHVLGQSWLEDYVKAANAGGIERVLV</sequence>
<keyword evidence="1" id="KW-0285">Flavoprotein</keyword>
<proteinExistence type="predicted"/>
<dbReference type="Gene3D" id="3.30.70.2740">
    <property type="match status" value="1"/>
</dbReference>
<keyword evidence="4" id="KW-0408">Iron</keyword>
<dbReference type="Pfam" id="PF01565">
    <property type="entry name" value="FAD_binding_4"/>
    <property type="match status" value="1"/>
</dbReference>
<gene>
    <name evidence="7" type="ORF">CJP73_02015</name>
</gene>
<dbReference type="InterPro" id="IPR006094">
    <property type="entry name" value="Oxid_FAD_bind_N"/>
</dbReference>
<dbReference type="InterPro" id="IPR009051">
    <property type="entry name" value="Helical_ferredxn"/>
</dbReference>
<dbReference type="InterPro" id="IPR017896">
    <property type="entry name" value="4Fe4S_Fe-S-bd"/>
</dbReference>
<feature type="domain" description="FAD-binding PCMH-type" evidence="6">
    <location>
        <begin position="180"/>
        <end position="416"/>
    </location>
</feature>
<evidence type="ECO:0000259" key="6">
    <source>
        <dbReference type="PROSITE" id="PS51387"/>
    </source>
</evidence>
<evidence type="ECO:0000256" key="2">
    <source>
        <dbReference type="ARBA" id="ARBA00022723"/>
    </source>
</evidence>
<accession>A0A3A1YYI4</accession>
<dbReference type="Pfam" id="PF12447">
    <property type="entry name" value="DUF3683"/>
    <property type="match status" value="1"/>
</dbReference>
<dbReference type="GO" id="GO:0016491">
    <property type="term" value="F:oxidoreductase activity"/>
    <property type="evidence" value="ECO:0007669"/>
    <property type="project" value="UniProtKB-ARBA"/>
</dbReference>
<dbReference type="GO" id="GO:0071949">
    <property type="term" value="F:FAD binding"/>
    <property type="evidence" value="ECO:0007669"/>
    <property type="project" value="InterPro"/>
</dbReference>
<comment type="caution">
    <text evidence="7">The sequence shown here is derived from an EMBL/GenBank/DDBJ whole genome shotgun (WGS) entry which is preliminary data.</text>
</comment>
<dbReference type="InterPro" id="IPR016164">
    <property type="entry name" value="FAD-linked_Oxase-like_C"/>
</dbReference>
<dbReference type="InterPro" id="IPR016166">
    <property type="entry name" value="FAD-bd_PCMH"/>
</dbReference>
<dbReference type="Gene3D" id="3.30.465.10">
    <property type="match status" value="1"/>
</dbReference>
<dbReference type="PROSITE" id="PS00198">
    <property type="entry name" value="4FE4S_FER_1"/>
    <property type="match status" value="1"/>
</dbReference>
<dbReference type="Gene3D" id="1.10.1060.10">
    <property type="entry name" value="Alpha-helical ferredoxin"/>
    <property type="match status" value="1"/>
</dbReference>
<dbReference type="Pfam" id="PF02754">
    <property type="entry name" value="CCG"/>
    <property type="match status" value="2"/>
</dbReference>
<dbReference type="GO" id="GO:0046872">
    <property type="term" value="F:metal ion binding"/>
    <property type="evidence" value="ECO:0007669"/>
    <property type="project" value="UniProtKB-KW"/>
</dbReference>
<dbReference type="Pfam" id="PF11880">
    <property type="entry name" value="DUF3400"/>
    <property type="match status" value="1"/>
</dbReference>
<evidence type="ECO:0000256" key="4">
    <source>
        <dbReference type="ARBA" id="ARBA00023004"/>
    </source>
</evidence>